<gene>
    <name evidence="2" type="ORF">WMY93_008651</name>
</gene>
<reference evidence="3" key="1">
    <citation type="submission" date="2024-04" db="EMBL/GenBank/DDBJ databases">
        <title>Salinicola lusitanus LLJ914,a marine bacterium isolated from the Okinawa Trough.</title>
        <authorList>
            <person name="Li J."/>
        </authorList>
    </citation>
    <scope>NUCLEOTIDE SEQUENCE [LARGE SCALE GENOMIC DNA]</scope>
</reference>
<keyword evidence="1" id="KW-1133">Transmembrane helix</keyword>
<accession>A0AAW0PGU2</accession>
<name>A0AAW0PGU2_9GOBI</name>
<evidence type="ECO:0000256" key="1">
    <source>
        <dbReference type="SAM" id="Phobius"/>
    </source>
</evidence>
<evidence type="ECO:0000313" key="3">
    <source>
        <dbReference type="Proteomes" id="UP001460270"/>
    </source>
</evidence>
<comment type="caution">
    <text evidence="2">The sequence shown here is derived from an EMBL/GenBank/DDBJ whole genome shotgun (WGS) entry which is preliminary data.</text>
</comment>
<dbReference type="Proteomes" id="UP001460270">
    <property type="component" value="Unassembled WGS sequence"/>
</dbReference>
<protein>
    <submittedName>
        <fullName evidence="2">Uncharacterized protein</fullName>
    </submittedName>
</protein>
<dbReference type="EMBL" id="JBBPFD010000005">
    <property type="protein sequence ID" value="KAK7926341.1"/>
    <property type="molecule type" value="Genomic_DNA"/>
</dbReference>
<proteinExistence type="predicted"/>
<sequence>METASKSSDVSCGQFTPAPTIINQHTQRRKKHTSHTQFTVRTQKGSRVSPSLTPCCSMSCLAVPGVCSRALLCSRGAGSAAFGGVGLVPLLLMLVVLVLAQTADLPPDCARCSAEEKLLFSPRSSSSLSSLIHASSSGHPSLFCPPRSTAKTVTCQKEKR</sequence>
<evidence type="ECO:0000313" key="2">
    <source>
        <dbReference type="EMBL" id="KAK7926341.1"/>
    </source>
</evidence>
<keyword evidence="1" id="KW-0472">Membrane</keyword>
<keyword evidence="3" id="KW-1185">Reference proteome</keyword>
<feature type="transmembrane region" description="Helical" evidence="1">
    <location>
        <begin position="79"/>
        <end position="100"/>
    </location>
</feature>
<organism evidence="2 3">
    <name type="scientific">Mugilogobius chulae</name>
    <name type="common">yellowstripe goby</name>
    <dbReference type="NCBI Taxonomy" id="88201"/>
    <lineage>
        <taxon>Eukaryota</taxon>
        <taxon>Metazoa</taxon>
        <taxon>Chordata</taxon>
        <taxon>Craniata</taxon>
        <taxon>Vertebrata</taxon>
        <taxon>Euteleostomi</taxon>
        <taxon>Actinopterygii</taxon>
        <taxon>Neopterygii</taxon>
        <taxon>Teleostei</taxon>
        <taxon>Neoteleostei</taxon>
        <taxon>Acanthomorphata</taxon>
        <taxon>Gobiaria</taxon>
        <taxon>Gobiiformes</taxon>
        <taxon>Gobioidei</taxon>
        <taxon>Gobiidae</taxon>
        <taxon>Gobionellinae</taxon>
        <taxon>Mugilogobius</taxon>
    </lineage>
</organism>
<keyword evidence="1" id="KW-0812">Transmembrane</keyword>
<dbReference type="AlphaFoldDB" id="A0AAW0PGU2"/>